<dbReference type="Pfam" id="PF20142">
    <property type="entry name" value="Scaffold"/>
    <property type="match status" value="1"/>
</dbReference>
<dbReference type="GO" id="GO:0016740">
    <property type="term" value="F:transferase activity"/>
    <property type="evidence" value="ECO:0007669"/>
    <property type="project" value="UniProtKB-KW"/>
</dbReference>
<dbReference type="PANTHER" id="PTHR41533">
    <property type="entry name" value="L,D-TRANSPEPTIDASE HI_1667-RELATED"/>
    <property type="match status" value="1"/>
</dbReference>
<proteinExistence type="inferred from homology"/>
<dbReference type="SUPFAM" id="SSF47090">
    <property type="entry name" value="PGBD-like"/>
    <property type="match status" value="1"/>
</dbReference>
<comment type="similarity">
    <text evidence="2">Belongs to the YkuD family.</text>
</comment>
<evidence type="ECO:0000256" key="6">
    <source>
        <dbReference type="ARBA" id="ARBA00023316"/>
    </source>
</evidence>
<evidence type="ECO:0000256" key="4">
    <source>
        <dbReference type="ARBA" id="ARBA00022960"/>
    </source>
</evidence>
<evidence type="ECO:0000313" key="9">
    <source>
        <dbReference type="EMBL" id="SNR70381.1"/>
    </source>
</evidence>
<organism evidence="9 10">
    <name type="scientific">Puniceibacterium sediminis</name>
    <dbReference type="NCBI Taxonomy" id="1608407"/>
    <lineage>
        <taxon>Bacteria</taxon>
        <taxon>Pseudomonadati</taxon>
        <taxon>Pseudomonadota</taxon>
        <taxon>Alphaproteobacteria</taxon>
        <taxon>Rhodobacterales</taxon>
        <taxon>Paracoccaceae</taxon>
        <taxon>Puniceibacterium</taxon>
    </lineage>
</organism>
<evidence type="ECO:0000313" key="10">
    <source>
        <dbReference type="Proteomes" id="UP000198417"/>
    </source>
</evidence>
<name>A0A238YI38_9RHOB</name>
<evidence type="ECO:0000256" key="7">
    <source>
        <dbReference type="PROSITE-ProRule" id="PRU01373"/>
    </source>
</evidence>
<keyword evidence="6 7" id="KW-0961">Cell wall biogenesis/degradation</keyword>
<dbReference type="InterPro" id="IPR036365">
    <property type="entry name" value="PGBD-like_sf"/>
</dbReference>
<dbReference type="InterPro" id="IPR045380">
    <property type="entry name" value="LD_TPept_scaffold_dom"/>
</dbReference>
<feature type="active site" description="Nucleophile" evidence="7">
    <location>
        <position position="448"/>
    </location>
</feature>
<dbReference type="GO" id="GO:0009252">
    <property type="term" value="P:peptidoglycan biosynthetic process"/>
    <property type="evidence" value="ECO:0007669"/>
    <property type="project" value="UniProtKB-UniPathway"/>
</dbReference>
<dbReference type="Gene3D" id="1.10.101.10">
    <property type="entry name" value="PGBD-like superfamily/PGBD"/>
    <property type="match status" value="1"/>
</dbReference>
<dbReference type="OrthoDB" id="9778545at2"/>
<dbReference type="AlphaFoldDB" id="A0A238YI38"/>
<accession>A0A238YI38</accession>
<keyword evidence="5 7" id="KW-0573">Peptidoglycan synthesis</keyword>
<dbReference type="PROSITE" id="PS52029">
    <property type="entry name" value="LD_TPASE"/>
    <property type="match status" value="1"/>
</dbReference>
<evidence type="ECO:0000256" key="2">
    <source>
        <dbReference type="ARBA" id="ARBA00005992"/>
    </source>
</evidence>
<dbReference type="RefSeq" id="WP_089272459.1">
    <property type="nucleotide sequence ID" value="NZ_FZNN01000017.1"/>
</dbReference>
<dbReference type="InterPro" id="IPR002477">
    <property type="entry name" value="Peptidoglycan-bd-like"/>
</dbReference>
<dbReference type="GO" id="GO:0008360">
    <property type="term" value="P:regulation of cell shape"/>
    <property type="evidence" value="ECO:0007669"/>
    <property type="project" value="UniProtKB-UniRule"/>
</dbReference>
<dbReference type="UniPathway" id="UPA00219"/>
<dbReference type="EMBL" id="FZNN01000017">
    <property type="protein sequence ID" value="SNR70381.1"/>
    <property type="molecule type" value="Genomic_DNA"/>
</dbReference>
<keyword evidence="10" id="KW-1185">Reference proteome</keyword>
<dbReference type="Pfam" id="PF03734">
    <property type="entry name" value="YkuD"/>
    <property type="match status" value="1"/>
</dbReference>
<dbReference type="InterPro" id="IPR038063">
    <property type="entry name" value="Transpep_catalytic_dom"/>
</dbReference>
<reference evidence="9 10" key="1">
    <citation type="submission" date="2017-06" db="EMBL/GenBank/DDBJ databases">
        <authorList>
            <person name="Kim H.J."/>
            <person name="Triplett B.A."/>
        </authorList>
    </citation>
    <scope>NUCLEOTIDE SEQUENCE [LARGE SCALE GENOMIC DNA]</scope>
    <source>
        <strain evidence="9 10">DSM 29052</strain>
    </source>
</reference>
<dbReference type="CDD" id="cd16913">
    <property type="entry name" value="YkuD_like"/>
    <property type="match status" value="1"/>
</dbReference>
<dbReference type="InterPro" id="IPR036366">
    <property type="entry name" value="PGBDSf"/>
</dbReference>
<keyword evidence="3" id="KW-0808">Transferase</keyword>
<dbReference type="GO" id="GO:0071555">
    <property type="term" value="P:cell wall organization"/>
    <property type="evidence" value="ECO:0007669"/>
    <property type="project" value="UniProtKB-UniRule"/>
</dbReference>
<dbReference type="InterPro" id="IPR052905">
    <property type="entry name" value="LD-transpeptidase_YkuD-like"/>
</dbReference>
<dbReference type="Gene3D" id="2.40.440.10">
    <property type="entry name" value="L,D-transpeptidase catalytic domain-like"/>
    <property type="match status" value="1"/>
</dbReference>
<dbReference type="GO" id="GO:0004180">
    <property type="term" value="F:carboxypeptidase activity"/>
    <property type="evidence" value="ECO:0007669"/>
    <property type="project" value="UniProtKB-ARBA"/>
</dbReference>
<evidence type="ECO:0000256" key="1">
    <source>
        <dbReference type="ARBA" id="ARBA00004752"/>
    </source>
</evidence>
<evidence type="ECO:0000256" key="3">
    <source>
        <dbReference type="ARBA" id="ARBA00022679"/>
    </source>
</evidence>
<evidence type="ECO:0000256" key="5">
    <source>
        <dbReference type="ARBA" id="ARBA00022984"/>
    </source>
</evidence>
<dbReference type="Pfam" id="PF01471">
    <property type="entry name" value="PG_binding_1"/>
    <property type="match status" value="1"/>
</dbReference>
<gene>
    <name evidence="9" type="ORF">SAMN06265370_11720</name>
</gene>
<feature type="active site" description="Proton donor/acceptor" evidence="7">
    <location>
        <position position="429"/>
    </location>
</feature>
<evidence type="ECO:0000259" key="8">
    <source>
        <dbReference type="PROSITE" id="PS52029"/>
    </source>
</evidence>
<sequence length="537" mass="58933">MLHLSTLNRRALFAALIAASFVVALPQVGQAQVVAFKQAVAEAASRDDGIAAFYRGRNFEPIWTGDSPQDLARREILLEALTMAGAHGLPVARYNADVLVAMMGNARTSRERGEVEVALSRAFIAYAHDIQSGILTPGKIVSGIKREVPLRDPVVTLTSITRGDPRTVMRALAPTSQEYVRLMKEKLLLERKAGQGGWGPEVIADKLEQGQSGAAVVALRNRLISMGYISRSASASFDAELRTAVMQFQTDHGLTADGVAGQNTLGEVNVSVVERLQSILVAMERERWMNLPEGLGKRHINVNLTDFTAQIIDDGKVTFETRAVVGAVPEDRETPEFSDVMEFMMVNPSWYVPRSIVVKEYLPKLRNDPGAVGHLQITDSSGRQVDRATGFAQYSASSFPFSMRQPPGPSNALGEVKFMFPNKYNIYLHDTPSKSLFEREVRAFSHGCIRLADPRDFAVALLAAQTSDPEGLFLSRLRTGKESRINLETPVPVHLIYRTAFTSAKGKTSYRRDIYGRDARIWSALSEAGVALPTQGS</sequence>
<dbReference type="Proteomes" id="UP000198417">
    <property type="component" value="Unassembled WGS sequence"/>
</dbReference>
<dbReference type="SUPFAM" id="SSF141523">
    <property type="entry name" value="L,D-transpeptidase catalytic domain-like"/>
    <property type="match status" value="1"/>
</dbReference>
<dbReference type="PANTHER" id="PTHR41533:SF2">
    <property type="entry name" value="BLR7131 PROTEIN"/>
    <property type="match status" value="1"/>
</dbReference>
<protein>
    <submittedName>
        <fullName evidence="9">Murein L,D-transpeptidase YcbB/YkuD</fullName>
    </submittedName>
</protein>
<comment type="pathway">
    <text evidence="1 7">Cell wall biogenesis; peptidoglycan biosynthesis.</text>
</comment>
<dbReference type="InterPro" id="IPR005490">
    <property type="entry name" value="LD_TPept_cat_dom"/>
</dbReference>
<keyword evidence="4 7" id="KW-0133">Cell shape</keyword>
<feature type="domain" description="L,D-TPase catalytic" evidence="8">
    <location>
        <begin position="298"/>
        <end position="477"/>
    </location>
</feature>